<dbReference type="AlphaFoldDB" id="A0A369AEH9"/>
<dbReference type="OrthoDB" id="9777711at2"/>
<dbReference type="Gene3D" id="1.10.12.10">
    <property type="entry name" value="Lyase 2-enoyl-coa Hydratase, Chain A, domain 2"/>
    <property type="match status" value="1"/>
</dbReference>
<dbReference type="PANTHER" id="PTHR43459:SF1">
    <property type="entry name" value="EG:BACN32G11.4 PROTEIN"/>
    <property type="match status" value="1"/>
</dbReference>
<dbReference type="Pfam" id="PF00378">
    <property type="entry name" value="ECH_1"/>
    <property type="match status" value="1"/>
</dbReference>
<dbReference type="PANTHER" id="PTHR43459">
    <property type="entry name" value="ENOYL-COA HYDRATASE"/>
    <property type="match status" value="1"/>
</dbReference>
<dbReference type="EMBL" id="QPJU01000013">
    <property type="protein sequence ID" value="RCX07573.1"/>
    <property type="molecule type" value="Genomic_DNA"/>
</dbReference>
<comment type="caution">
    <text evidence="3">The sequence shown here is derived from an EMBL/GenBank/DDBJ whole genome shotgun (WGS) entry which is preliminary data.</text>
</comment>
<sequence length="262" mass="27844">MTATAESPVLIERQGAVVTLCLNRPAALNAVDYTLAEAFCRAVKDISTDASVRAVVLRGAGKGFVAGGDLATLRANPVQGASDILTLLNEALPLLTAMDAPLIAQVHGVAAGAGLSLMLLADFILVAEGTRFAPAYIHLGTCCDVGMSWNLPRIVGLRRALEITMLGEPFDAAEALQMGLVNRVLPADQLEAATQELAQRLAAGPTLAYGALKRLMRQSFERSFAAQLDAEKQSFVHCMGTEDFRAGVEAFYARQKPTFQAR</sequence>
<dbReference type="InterPro" id="IPR001753">
    <property type="entry name" value="Enoyl-CoA_hydra/iso"/>
</dbReference>
<dbReference type="InterPro" id="IPR029045">
    <property type="entry name" value="ClpP/crotonase-like_dom_sf"/>
</dbReference>
<evidence type="ECO:0000256" key="1">
    <source>
        <dbReference type="ARBA" id="ARBA00005254"/>
    </source>
</evidence>
<dbReference type="PROSITE" id="PS00166">
    <property type="entry name" value="ENOYL_COA_HYDRATASE"/>
    <property type="match status" value="1"/>
</dbReference>
<accession>A0A369AEH9</accession>
<evidence type="ECO:0000256" key="2">
    <source>
        <dbReference type="RuleBase" id="RU003707"/>
    </source>
</evidence>
<reference evidence="3 4" key="1">
    <citation type="submission" date="2018-07" db="EMBL/GenBank/DDBJ databases">
        <title>Genomic Encyclopedia of Type Strains, Phase IV (KMG-IV): sequencing the most valuable type-strain genomes for metagenomic binning, comparative biology and taxonomic classification.</title>
        <authorList>
            <person name="Goeker M."/>
        </authorList>
    </citation>
    <scope>NUCLEOTIDE SEQUENCE [LARGE SCALE GENOMIC DNA]</scope>
    <source>
        <strain evidence="3 4">DSM 100911</strain>
    </source>
</reference>
<organism evidence="3 4">
    <name type="scientific">Extensimonas vulgaris</name>
    <dbReference type="NCBI Taxonomy" id="1031594"/>
    <lineage>
        <taxon>Bacteria</taxon>
        <taxon>Pseudomonadati</taxon>
        <taxon>Pseudomonadota</taxon>
        <taxon>Betaproteobacteria</taxon>
        <taxon>Burkholderiales</taxon>
        <taxon>Comamonadaceae</taxon>
        <taxon>Extensimonas</taxon>
    </lineage>
</organism>
<dbReference type="RefSeq" id="WP_114484236.1">
    <property type="nucleotide sequence ID" value="NZ_QPJU01000013.1"/>
</dbReference>
<comment type="similarity">
    <text evidence="1 2">Belongs to the enoyl-CoA hydratase/isomerase family.</text>
</comment>
<dbReference type="InterPro" id="IPR014748">
    <property type="entry name" value="Enoyl-CoA_hydra_C"/>
</dbReference>
<evidence type="ECO:0000313" key="4">
    <source>
        <dbReference type="Proteomes" id="UP000252174"/>
    </source>
</evidence>
<dbReference type="Gene3D" id="3.90.226.10">
    <property type="entry name" value="2-enoyl-CoA Hydratase, Chain A, domain 1"/>
    <property type="match status" value="1"/>
</dbReference>
<dbReference type="GO" id="GO:0003824">
    <property type="term" value="F:catalytic activity"/>
    <property type="evidence" value="ECO:0007669"/>
    <property type="project" value="InterPro"/>
</dbReference>
<name>A0A369AEH9_9BURK</name>
<keyword evidence="4" id="KW-1185">Reference proteome</keyword>
<evidence type="ECO:0000313" key="3">
    <source>
        <dbReference type="EMBL" id="RCX07573.1"/>
    </source>
</evidence>
<dbReference type="InterPro" id="IPR018376">
    <property type="entry name" value="Enoyl-CoA_hyd/isom_CS"/>
</dbReference>
<protein>
    <submittedName>
        <fullName evidence="3">Enoyl-CoA hydratase</fullName>
    </submittedName>
</protein>
<dbReference type="SUPFAM" id="SSF52096">
    <property type="entry name" value="ClpP/crotonase"/>
    <property type="match status" value="1"/>
</dbReference>
<dbReference type="CDD" id="cd06558">
    <property type="entry name" value="crotonase-like"/>
    <property type="match status" value="1"/>
</dbReference>
<gene>
    <name evidence="3" type="ORF">DFR45_11335</name>
</gene>
<proteinExistence type="inferred from homology"/>
<dbReference type="Proteomes" id="UP000252174">
    <property type="component" value="Unassembled WGS sequence"/>
</dbReference>